<proteinExistence type="predicted"/>
<gene>
    <name evidence="1" type="ORF">TNIN_47311</name>
</gene>
<dbReference type="EMBL" id="BMAV01017115">
    <property type="protein sequence ID" value="GFY68545.1"/>
    <property type="molecule type" value="Genomic_DNA"/>
</dbReference>
<dbReference type="AlphaFoldDB" id="A0A8X6Y9D2"/>
<comment type="caution">
    <text evidence="1">The sequence shown here is derived from an EMBL/GenBank/DDBJ whole genome shotgun (WGS) entry which is preliminary data.</text>
</comment>
<evidence type="ECO:0000313" key="1">
    <source>
        <dbReference type="EMBL" id="GFY68545.1"/>
    </source>
</evidence>
<protein>
    <submittedName>
        <fullName evidence="1">Uncharacterized protein</fullName>
    </submittedName>
</protein>
<organism evidence="1 2">
    <name type="scientific">Trichonephila inaurata madagascariensis</name>
    <dbReference type="NCBI Taxonomy" id="2747483"/>
    <lineage>
        <taxon>Eukaryota</taxon>
        <taxon>Metazoa</taxon>
        <taxon>Ecdysozoa</taxon>
        <taxon>Arthropoda</taxon>
        <taxon>Chelicerata</taxon>
        <taxon>Arachnida</taxon>
        <taxon>Araneae</taxon>
        <taxon>Araneomorphae</taxon>
        <taxon>Entelegynae</taxon>
        <taxon>Araneoidea</taxon>
        <taxon>Nephilidae</taxon>
        <taxon>Trichonephila</taxon>
        <taxon>Trichonephila inaurata</taxon>
    </lineage>
</organism>
<reference evidence="1" key="1">
    <citation type="submission" date="2020-08" db="EMBL/GenBank/DDBJ databases">
        <title>Multicomponent nature underlies the extraordinary mechanical properties of spider dragline silk.</title>
        <authorList>
            <person name="Kono N."/>
            <person name="Nakamura H."/>
            <person name="Mori M."/>
            <person name="Yoshida Y."/>
            <person name="Ohtoshi R."/>
            <person name="Malay A.D."/>
            <person name="Moran D.A.P."/>
            <person name="Tomita M."/>
            <person name="Numata K."/>
            <person name="Arakawa K."/>
        </authorList>
    </citation>
    <scope>NUCLEOTIDE SEQUENCE</scope>
</reference>
<keyword evidence="2" id="KW-1185">Reference proteome</keyword>
<evidence type="ECO:0000313" key="2">
    <source>
        <dbReference type="Proteomes" id="UP000886998"/>
    </source>
</evidence>
<accession>A0A8X6Y9D2</accession>
<name>A0A8X6Y9D2_9ARAC</name>
<dbReference type="Proteomes" id="UP000886998">
    <property type="component" value="Unassembled WGS sequence"/>
</dbReference>
<sequence>MRRCGSSQLILTWKENDARRVVIRFRRSNPRAVPASPRLRAHPDPGPLGARRGCASVGQHCYIWQHSPWHALFLGASPLLKTRLFTKFGNILNIVTL</sequence>